<dbReference type="GO" id="GO:0005829">
    <property type="term" value="C:cytosol"/>
    <property type="evidence" value="ECO:0007669"/>
    <property type="project" value="TreeGrafter"/>
</dbReference>
<comment type="function">
    <text evidence="10">Pyrophosphatase that catalyzes the hydrolysis of nucleoside triphosphates to their monophosphate derivatives, with a high preference for the non-canonical purine nucleotides XTP (xanthosine triphosphate), dITP (deoxyinosine triphosphate) and ITP. Seems to function as a house-cleaning enzyme that removes non-canonical purine nucleotides from the nucleotide pool, thus preventing their incorporation into DNA/RNA and avoiding chromosomal lesions.</text>
</comment>
<feature type="binding site" evidence="10">
    <location>
        <begin position="181"/>
        <end position="182"/>
    </location>
    <ligand>
        <name>substrate</name>
    </ligand>
</feature>
<evidence type="ECO:0000256" key="9">
    <source>
        <dbReference type="ARBA" id="ARBA00052017"/>
    </source>
</evidence>
<keyword evidence="13" id="KW-1185">Reference proteome</keyword>
<keyword evidence="3 10" id="KW-0479">Metal-binding</keyword>
<feature type="binding site" evidence="10">
    <location>
        <position position="70"/>
    </location>
    <ligand>
        <name>Mg(2+)</name>
        <dbReference type="ChEBI" id="CHEBI:18420"/>
    </ligand>
</feature>
<keyword evidence="5 10" id="KW-0378">Hydrolase</keyword>
<dbReference type="SUPFAM" id="SSF52972">
    <property type="entry name" value="ITPase-like"/>
    <property type="match status" value="1"/>
</dbReference>
<feature type="binding site" evidence="10">
    <location>
        <begin position="153"/>
        <end position="156"/>
    </location>
    <ligand>
        <name>substrate</name>
    </ligand>
</feature>
<evidence type="ECO:0000256" key="6">
    <source>
        <dbReference type="ARBA" id="ARBA00022842"/>
    </source>
</evidence>
<keyword evidence="7 10" id="KW-0546">Nucleotide metabolism</keyword>
<comment type="cofactor">
    <cofactor evidence="10">
        <name>Mg(2+)</name>
        <dbReference type="ChEBI" id="CHEBI:18420"/>
    </cofactor>
    <text evidence="10">Binds 1 Mg(2+) ion per subunit.</text>
</comment>
<sequence length="202" mass="22034">MKTVVLATSNKGKIAEFKELLKDFDLTVKGLDDYPEIGEIPEPGETFLENSIIKAQTVANITGLIAVADDSGLEVDALDGRPGVYSARYSGEGATPAKNNCKLLEELKGVEEAKRTARFVCVMVAATPDNIRIQSRGEWNGRIAFELSGAEGFGYDPLFFDPELGCVAAEMTRETKNSRSHRGKALRSLMAQWADFQKKVNG</sequence>
<evidence type="ECO:0000256" key="5">
    <source>
        <dbReference type="ARBA" id="ARBA00022801"/>
    </source>
</evidence>
<evidence type="ECO:0000256" key="4">
    <source>
        <dbReference type="ARBA" id="ARBA00022741"/>
    </source>
</evidence>
<keyword evidence="6 10" id="KW-0460">Magnesium</keyword>
<dbReference type="GO" id="GO:0009117">
    <property type="term" value="P:nucleotide metabolic process"/>
    <property type="evidence" value="ECO:0007669"/>
    <property type="project" value="UniProtKB-KW"/>
</dbReference>
<dbReference type="OrthoDB" id="9807456at2"/>
<dbReference type="InterPro" id="IPR020922">
    <property type="entry name" value="dITP/XTP_pyrophosphatase"/>
</dbReference>
<gene>
    <name evidence="12" type="ORF">SAMN06295933_3014</name>
</gene>
<comment type="caution">
    <text evidence="10">Lacks conserved residue(s) required for the propagation of feature annotation.</text>
</comment>
<organism evidence="12 13">
    <name type="scientific">Desulfovibrio gilichinskyi</name>
    <dbReference type="NCBI Taxonomy" id="1519643"/>
    <lineage>
        <taxon>Bacteria</taxon>
        <taxon>Pseudomonadati</taxon>
        <taxon>Thermodesulfobacteriota</taxon>
        <taxon>Desulfovibrionia</taxon>
        <taxon>Desulfovibrionales</taxon>
        <taxon>Desulfovibrionaceae</taxon>
        <taxon>Desulfovibrio</taxon>
    </lineage>
</organism>
<dbReference type="GO" id="GO:0036220">
    <property type="term" value="F:ITP diphosphatase activity"/>
    <property type="evidence" value="ECO:0007669"/>
    <property type="project" value="UniProtKB-UniRule"/>
</dbReference>
<keyword evidence="4 10" id="KW-0547">Nucleotide-binding</keyword>
<comment type="catalytic activity">
    <reaction evidence="9 10">
        <text>XTP + H2O = XMP + diphosphate + H(+)</text>
        <dbReference type="Rhea" id="RHEA:28610"/>
        <dbReference type="ChEBI" id="CHEBI:15377"/>
        <dbReference type="ChEBI" id="CHEBI:15378"/>
        <dbReference type="ChEBI" id="CHEBI:33019"/>
        <dbReference type="ChEBI" id="CHEBI:57464"/>
        <dbReference type="ChEBI" id="CHEBI:61314"/>
        <dbReference type="EC" id="3.6.1.66"/>
    </reaction>
</comment>
<dbReference type="NCBIfam" id="NF011397">
    <property type="entry name" value="PRK14822.1"/>
    <property type="match status" value="1"/>
</dbReference>
<dbReference type="CDD" id="cd00515">
    <property type="entry name" value="HAM1"/>
    <property type="match status" value="1"/>
</dbReference>
<dbReference type="Pfam" id="PF01725">
    <property type="entry name" value="Ham1p_like"/>
    <property type="match status" value="1"/>
</dbReference>
<dbReference type="EMBL" id="FWZU01000005">
    <property type="protein sequence ID" value="SMF34566.1"/>
    <property type="molecule type" value="Genomic_DNA"/>
</dbReference>
<comment type="catalytic activity">
    <reaction evidence="10">
        <text>ITP + H2O = IMP + diphosphate + H(+)</text>
        <dbReference type="Rhea" id="RHEA:29399"/>
        <dbReference type="ChEBI" id="CHEBI:15377"/>
        <dbReference type="ChEBI" id="CHEBI:15378"/>
        <dbReference type="ChEBI" id="CHEBI:33019"/>
        <dbReference type="ChEBI" id="CHEBI:58053"/>
        <dbReference type="ChEBI" id="CHEBI:61402"/>
        <dbReference type="EC" id="3.6.1.66"/>
    </reaction>
</comment>
<dbReference type="HAMAP" id="MF_01405">
    <property type="entry name" value="Non_canon_purine_NTPase"/>
    <property type="match status" value="1"/>
</dbReference>
<evidence type="ECO:0000256" key="7">
    <source>
        <dbReference type="ARBA" id="ARBA00023080"/>
    </source>
</evidence>
<evidence type="ECO:0000256" key="2">
    <source>
        <dbReference type="ARBA" id="ARBA00011738"/>
    </source>
</evidence>
<protein>
    <recommendedName>
        <fullName evidence="10">dITP/XTP pyrophosphatase</fullName>
        <ecNumber evidence="10">3.6.1.66</ecNumber>
    </recommendedName>
    <alternativeName>
        <fullName evidence="10">Non-canonical purine NTP pyrophosphatase</fullName>
    </alternativeName>
    <alternativeName>
        <fullName evidence="10">Non-standard purine NTP pyrophosphatase</fullName>
    </alternativeName>
    <alternativeName>
        <fullName evidence="10">Nucleoside-triphosphate diphosphatase</fullName>
    </alternativeName>
    <alternativeName>
        <fullName evidence="10">Nucleoside-triphosphate pyrophosphatase</fullName>
        <shortName evidence="10">NTPase</shortName>
    </alternativeName>
</protein>
<dbReference type="PANTHER" id="PTHR11067:SF9">
    <property type="entry name" value="INOSINE TRIPHOSPHATE PYROPHOSPHATASE"/>
    <property type="match status" value="1"/>
</dbReference>
<feature type="binding site" evidence="10">
    <location>
        <begin position="8"/>
        <end position="13"/>
    </location>
    <ligand>
        <name>substrate</name>
    </ligand>
</feature>
<name>A0A1X7EJH3_9BACT</name>
<evidence type="ECO:0000256" key="8">
    <source>
        <dbReference type="ARBA" id="ARBA00051875"/>
    </source>
</evidence>
<evidence type="ECO:0000256" key="11">
    <source>
        <dbReference type="RuleBase" id="RU003781"/>
    </source>
</evidence>
<dbReference type="GO" id="GO:0000166">
    <property type="term" value="F:nucleotide binding"/>
    <property type="evidence" value="ECO:0007669"/>
    <property type="project" value="UniProtKB-KW"/>
</dbReference>
<evidence type="ECO:0000256" key="3">
    <source>
        <dbReference type="ARBA" id="ARBA00022723"/>
    </source>
</evidence>
<comment type="catalytic activity">
    <reaction evidence="8 10">
        <text>dITP + H2O = dIMP + diphosphate + H(+)</text>
        <dbReference type="Rhea" id="RHEA:28342"/>
        <dbReference type="ChEBI" id="CHEBI:15377"/>
        <dbReference type="ChEBI" id="CHEBI:15378"/>
        <dbReference type="ChEBI" id="CHEBI:33019"/>
        <dbReference type="ChEBI" id="CHEBI:61194"/>
        <dbReference type="ChEBI" id="CHEBI:61382"/>
        <dbReference type="EC" id="3.6.1.66"/>
    </reaction>
</comment>
<reference evidence="13" key="1">
    <citation type="submission" date="2017-04" db="EMBL/GenBank/DDBJ databases">
        <authorList>
            <person name="Varghese N."/>
            <person name="Submissions S."/>
        </authorList>
    </citation>
    <scope>NUCLEOTIDE SEQUENCE [LARGE SCALE GENOMIC DNA]</scope>
    <source>
        <strain evidence="13">K3S</strain>
    </source>
</reference>
<feature type="active site" description="Proton acceptor" evidence="10">
    <location>
        <position position="70"/>
    </location>
</feature>
<dbReference type="NCBIfam" id="TIGR00042">
    <property type="entry name" value="RdgB/HAM1 family non-canonical purine NTP pyrophosphatase"/>
    <property type="match status" value="1"/>
</dbReference>
<feature type="binding site" evidence="10">
    <location>
        <position position="176"/>
    </location>
    <ligand>
        <name>substrate</name>
    </ligand>
</feature>
<dbReference type="GO" id="GO:0046872">
    <property type="term" value="F:metal ion binding"/>
    <property type="evidence" value="ECO:0007669"/>
    <property type="project" value="UniProtKB-KW"/>
</dbReference>
<proteinExistence type="inferred from homology"/>
<dbReference type="GO" id="GO:0036222">
    <property type="term" value="F:XTP diphosphatase activity"/>
    <property type="evidence" value="ECO:0007669"/>
    <property type="project" value="UniProtKB-UniRule"/>
</dbReference>
<evidence type="ECO:0000256" key="10">
    <source>
        <dbReference type="HAMAP-Rule" id="MF_01405"/>
    </source>
</evidence>
<dbReference type="GO" id="GO:0009146">
    <property type="term" value="P:purine nucleoside triphosphate catabolic process"/>
    <property type="evidence" value="ECO:0007669"/>
    <property type="project" value="UniProtKB-UniRule"/>
</dbReference>
<dbReference type="GO" id="GO:0035870">
    <property type="term" value="F:dITP diphosphatase activity"/>
    <property type="evidence" value="ECO:0007669"/>
    <property type="project" value="UniProtKB-UniRule"/>
</dbReference>
<dbReference type="AlphaFoldDB" id="A0A1X7EJH3"/>
<dbReference type="InterPro" id="IPR029001">
    <property type="entry name" value="ITPase-like_fam"/>
</dbReference>
<dbReference type="GO" id="GO:0017111">
    <property type="term" value="F:ribonucleoside triphosphate phosphatase activity"/>
    <property type="evidence" value="ECO:0007669"/>
    <property type="project" value="InterPro"/>
</dbReference>
<dbReference type="EC" id="3.6.1.66" evidence="10"/>
<dbReference type="Gene3D" id="3.90.950.10">
    <property type="match status" value="1"/>
</dbReference>
<comment type="subunit">
    <text evidence="2 10">Homodimer.</text>
</comment>
<dbReference type="STRING" id="1519643.SAMN06295933_3014"/>
<dbReference type="RefSeq" id="WP_085103685.1">
    <property type="nucleotide sequence ID" value="NZ_FWZU01000005.1"/>
</dbReference>
<accession>A0A1X7EJH3</accession>
<dbReference type="Proteomes" id="UP000192906">
    <property type="component" value="Unassembled WGS sequence"/>
</dbReference>
<comment type="similarity">
    <text evidence="1 10 11">Belongs to the HAM1 NTPase family.</text>
</comment>
<evidence type="ECO:0000313" key="12">
    <source>
        <dbReference type="EMBL" id="SMF34566.1"/>
    </source>
</evidence>
<dbReference type="PANTHER" id="PTHR11067">
    <property type="entry name" value="INOSINE TRIPHOSPHATE PYROPHOSPHATASE/HAM1 PROTEIN"/>
    <property type="match status" value="1"/>
</dbReference>
<dbReference type="InterPro" id="IPR002637">
    <property type="entry name" value="RdgB/HAM1"/>
</dbReference>
<evidence type="ECO:0000256" key="1">
    <source>
        <dbReference type="ARBA" id="ARBA00008023"/>
    </source>
</evidence>
<feature type="binding site" evidence="10">
    <location>
        <position position="71"/>
    </location>
    <ligand>
        <name>substrate</name>
    </ligand>
</feature>
<dbReference type="FunFam" id="3.90.950.10:FF:000001">
    <property type="entry name" value="dITP/XTP pyrophosphatase"/>
    <property type="match status" value="1"/>
</dbReference>
<evidence type="ECO:0000313" key="13">
    <source>
        <dbReference type="Proteomes" id="UP000192906"/>
    </source>
</evidence>